<evidence type="ECO:0000313" key="3">
    <source>
        <dbReference type="Proteomes" id="UP000196485"/>
    </source>
</evidence>
<proteinExistence type="predicted"/>
<dbReference type="RefSeq" id="WP_087820415.1">
    <property type="nucleotide sequence ID" value="NZ_FYAH01000002.1"/>
</dbReference>
<keyword evidence="3" id="KW-1185">Reference proteome</keyword>
<keyword evidence="1" id="KW-0812">Transmembrane</keyword>
<feature type="transmembrane region" description="Helical" evidence="1">
    <location>
        <begin position="75"/>
        <end position="102"/>
    </location>
</feature>
<dbReference type="EMBL" id="FYAH01000002">
    <property type="protein sequence ID" value="SMY16337.1"/>
    <property type="molecule type" value="Genomic_DNA"/>
</dbReference>
<sequence>MIEHKIEQWGIRRVEKHLSRKQPLFARISDKKLCQLCVGLSFLIGFTTTFVIVAFEIYLELLGENWLAWDNLIKLVLINIGFIGLELLLLFEIGFMTTALLINRASAENHFCDKMKASLVRAVMELSEPIDNIHGIKPYKELSKFRYIKVALYSGKDILSNFVIKAVLQKSISRSSVRVYIPLISTLITGFWDAWVQQKALREVRLRISARIYVLNQVAHHQQKQVSMTYRTALLRSIAVRQSYKQECDVNLELFYDEIYKQAPITLTDIESPTLLLQSLTLLNPTEYNDVIDILTTLLFFRQRLTANEKKLLVQCGIIEQQKINPLLA</sequence>
<gene>
    <name evidence="2" type="ORF">PAQU9191_01568</name>
</gene>
<feature type="transmembrane region" description="Helical" evidence="1">
    <location>
        <begin position="33"/>
        <end position="55"/>
    </location>
</feature>
<organism evidence="2 3">
    <name type="scientific">Photobacterium aquimaris</name>
    <dbReference type="NCBI Taxonomy" id="512643"/>
    <lineage>
        <taxon>Bacteria</taxon>
        <taxon>Pseudomonadati</taxon>
        <taxon>Pseudomonadota</taxon>
        <taxon>Gammaproteobacteria</taxon>
        <taxon>Vibrionales</taxon>
        <taxon>Vibrionaceae</taxon>
        <taxon>Photobacterium</taxon>
    </lineage>
</organism>
<dbReference type="NCBIfam" id="NF047767">
    <property type="entry name" value="LBF_2804_fam"/>
    <property type="match status" value="1"/>
</dbReference>
<evidence type="ECO:0000313" key="2">
    <source>
        <dbReference type="EMBL" id="SMY16337.1"/>
    </source>
</evidence>
<name>A0A1Y6KZ33_9GAMM</name>
<reference evidence="3" key="1">
    <citation type="submission" date="2017-06" db="EMBL/GenBank/DDBJ databases">
        <authorList>
            <person name="Rodrigo-Torres L."/>
            <person name="Arahal R. D."/>
            <person name="Lucena T."/>
        </authorList>
    </citation>
    <scope>NUCLEOTIDE SEQUENCE [LARGE SCALE GENOMIC DNA]</scope>
    <source>
        <strain evidence="3">type strain: CECT 9192</strain>
    </source>
</reference>
<evidence type="ECO:0000256" key="1">
    <source>
        <dbReference type="SAM" id="Phobius"/>
    </source>
</evidence>
<dbReference type="Proteomes" id="UP000196485">
    <property type="component" value="Unassembled WGS sequence"/>
</dbReference>
<keyword evidence="1" id="KW-0472">Membrane</keyword>
<keyword evidence="1" id="KW-1133">Transmembrane helix</keyword>
<protein>
    <submittedName>
        <fullName evidence="2">Uncharacterized protein</fullName>
    </submittedName>
</protein>
<dbReference type="AlphaFoldDB" id="A0A1Y6KZ33"/>
<accession>A0A1Y6KZ33</accession>
<feature type="transmembrane region" description="Helical" evidence="1">
    <location>
        <begin position="177"/>
        <end position="195"/>
    </location>
</feature>